<gene>
    <name evidence="1" type="ORF">KP803_15080</name>
</gene>
<reference evidence="1" key="1">
    <citation type="submission" date="2021-11" db="EMBL/GenBank/DDBJ databases">
        <title>Vibrio ZSDE26 sp. nov. and Vibrio ZSDZ34 sp. nov., isolated from coastal seawater in Qingdao.</title>
        <authorList>
            <person name="Zhang P."/>
        </authorList>
    </citation>
    <scope>NUCLEOTIDE SEQUENCE</scope>
    <source>
        <strain evidence="1">ZSDE26</strain>
    </source>
</reference>
<comment type="caution">
    <text evidence="1">The sequence shown here is derived from an EMBL/GenBank/DDBJ whole genome shotgun (WGS) entry which is preliminary data.</text>
</comment>
<proteinExistence type="predicted"/>
<dbReference type="Pfam" id="PF13729">
    <property type="entry name" value="TraF_2"/>
    <property type="match status" value="1"/>
</dbReference>
<organism evidence="1 2">
    <name type="scientific">Vibrio amylolyticus</name>
    <dbReference type="NCBI Taxonomy" id="2847292"/>
    <lineage>
        <taxon>Bacteria</taxon>
        <taxon>Pseudomonadati</taxon>
        <taxon>Pseudomonadota</taxon>
        <taxon>Gammaproteobacteria</taxon>
        <taxon>Vibrionales</taxon>
        <taxon>Vibrionaceae</taxon>
        <taxon>Vibrio</taxon>
    </lineage>
</organism>
<sequence length="320" mass="35733">MLPMVGARVHDGDDTIDKLDSFIDLDDKLQLNPSDQQLLQEWRQAMRSLDKGVVNVEANVGMAVAIPNSVLSTNFFTKGQVSVVSAIMVDQRDLAAADPTQDELFSSAQSAGGAVLDIGLTFAREIQWGEHAFLLGFSPKFQQIYALNYVESLSDMEDSSFEWDEDYTEKSGFNMDFGLSYDLTDKTNIGFTARNLISHELSTNELYGQSATFLVEPEYVLGINYDRNWVRLAADFDLNSKQYLKEFDYKTQYARFGAELDAWGWAQFRTGYMHSLTDHADDLISVGLGFRPWGVLGLDIAAQAGSDNNYGVSAQLAFTY</sequence>
<dbReference type="EMBL" id="JAJHVV010000009">
    <property type="protein sequence ID" value="MCK6264602.1"/>
    <property type="molecule type" value="Genomic_DNA"/>
</dbReference>
<dbReference type="Proteomes" id="UP001139559">
    <property type="component" value="Unassembled WGS sequence"/>
</dbReference>
<name>A0A9X1XKH0_9VIBR</name>
<evidence type="ECO:0000313" key="1">
    <source>
        <dbReference type="EMBL" id="MCK6264602.1"/>
    </source>
</evidence>
<dbReference type="InterPro" id="IPR032811">
    <property type="entry name" value="Put_conjugal_transfer"/>
</dbReference>
<accession>A0A9X1XKH0</accession>
<keyword evidence="2" id="KW-1185">Reference proteome</keyword>
<dbReference type="AlphaFoldDB" id="A0A9X1XKH0"/>
<dbReference type="Gene3D" id="2.40.160.60">
    <property type="entry name" value="Outer membrane protein transport protein (OMPP1/FadL/TodX)"/>
    <property type="match status" value="1"/>
</dbReference>
<protein>
    <submittedName>
        <fullName evidence="1">Conjugal transfer protein TraF</fullName>
    </submittedName>
</protein>
<evidence type="ECO:0000313" key="2">
    <source>
        <dbReference type="Proteomes" id="UP001139559"/>
    </source>
</evidence>